<dbReference type="Gene3D" id="1.10.10.10">
    <property type="entry name" value="Winged helix-like DNA-binding domain superfamily/Winged helix DNA-binding domain"/>
    <property type="match status" value="1"/>
</dbReference>
<proteinExistence type="predicted"/>
<dbReference type="Pfam" id="PF04255">
    <property type="entry name" value="DUF433"/>
    <property type="match status" value="1"/>
</dbReference>
<evidence type="ECO:0000313" key="1">
    <source>
        <dbReference type="EMBL" id="SDF46865.1"/>
    </source>
</evidence>
<dbReference type="EMBL" id="FNBK01000006">
    <property type="protein sequence ID" value="SDF46865.1"/>
    <property type="molecule type" value="Genomic_DNA"/>
</dbReference>
<dbReference type="OrthoDB" id="315700at2157"/>
<reference evidence="2" key="1">
    <citation type="submission" date="2016-10" db="EMBL/GenBank/DDBJ databases">
        <authorList>
            <person name="Varghese N."/>
            <person name="Submissions S."/>
        </authorList>
    </citation>
    <scope>NUCLEOTIDE SEQUENCE [LARGE SCALE GENOMIC DNA]</scope>
    <source>
        <strain evidence="2">IBRC-M 10760</strain>
    </source>
</reference>
<dbReference type="RefSeq" id="WP_092691335.1">
    <property type="nucleotide sequence ID" value="NZ_FNBK01000006.1"/>
</dbReference>
<keyword evidence="2" id="KW-1185">Reference proteome</keyword>
<protein>
    <submittedName>
        <fullName evidence="1">Uncharacterized conserved protein, DUF433 family</fullName>
    </submittedName>
</protein>
<dbReference type="InterPro" id="IPR009057">
    <property type="entry name" value="Homeodomain-like_sf"/>
</dbReference>
<accession>A0A1G7LBN5</accession>
<name>A0A1G7LBN5_9EURY</name>
<dbReference type="SUPFAM" id="SSF46689">
    <property type="entry name" value="Homeodomain-like"/>
    <property type="match status" value="1"/>
</dbReference>
<dbReference type="STRING" id="660518.SAMN05216218_106234"/>
<gene>
    <name evidence="1" type="ORF">SAMN05216218_106234</name>
</gene>
<dbReference type="Proteomes" id="UP000199076">
    <property type="component" value="Unassembled WGS sequence"/>
</dbReference>
<sequence length="92" mass="10462">MTEIVRTDDVLGGDPRLDGRRISVLQVAEMVLEADRSPEYVADQLDISLAEVHTALAYYYDHLDEIEAIRDRHDRLETSLAERAATPDHVEQ</sequence>
<dbReference type="InterPro" id="IPR036388">
    <property type="entry name" value="WH-like_DNA-bd_sf"/>
</dbReference>
<dbReference type="InterPro" id="IPR007367">
    <property type="entry name" value="DUF433"/>
</dbReference>
<dbReference type="AlphaFoldDB" id="A0A1G7LBN5"/>
<evidence type="ECO:0000313" key="2">
    <source>
        <dbReference type="Proteomes" id="UP000199076"/>
    </source>
</evidence>
<dbReference type="PANTHER" id="PTHR34849:SF1">
    <property type="entry name" value="SLR0770 PROTEIN"/>
    <property type="match status" value="1"/>
</dbReference>
<dbReference type="PANTHER" id="PTHR34849">
    <property type="entry name" value="SSL5025 PROTEIN"/>
    <property type="match status" value="1"/>
</dbReference>
<organism evidence="1 2">
    <name type="scientific">Halorientalis regularis</name>
    <dbReference type="NCBI Taxonomy" id="660518"/>
    <lineage>
        <taxon>Archaea</taxon>
        <taxon>Methanobacteriati</taxon>
        <taxon>Methanobacteriota</taxon>
        <taxon>Stenosarchaea group</taxon>
        <taxon>Halobacteria</taxon>
        <taxon>Halobacteriales</taxon>
        <taxon>Haloarculaceae</taxon>
        <taxon>Halorientalis</taxon>
    </lineage>
</organism>